<dbReference type="EMBL" id="JAVREQ010000001">
    <property type="protein sequence ID" value="MDT0377431.1"/>
    <property type="molecule type" value="Genomic_DNA"/>
</dbReference>
<sequence>MTRSRLLALAALLIVLGVGLMVWEPEGPEAECAKDSSVTSGFVDEEKGCPISIESYNRIREAESGPQWDNIGGLVLVVGGLTAGVVGLVRKPRNG</sequence>
<evidence type="ECO:0000313" key="2">
    <source>
        <dbReference type="EMBL" id="MDT0377431.1"/>
    </source>
</evidence>
<keyword evidence="3" id="KW-1185">Reference proteome</keyword>
<dbReference type="RefSeq" id="WP_311671416.1">
    <property type="nucleotide sequence ID" value="NZ_JAVREQ010000001.1"/>
</dbReference>
<gene>
    <name evidence="2" type="ORF">RM572_01405</name>
</gene>
<proteinExistence type="predicted"/>
<name>A0ABU2NKB1_9ACTN</name>
<keyword evidence="1" id="KW-1133">Transmembrane helix</keyword>
<dbReference type="Proteomes" id="UP001183414">
    <property type="component" value="Unassembled WGS sequence"/>
</dbReference>
<protein>
    <submittedName>
        <fullName evidence="2">Uncharacterized protein</fullName>
    </submittedName>
</protein>
<keyword evidence="1" id="KW-0812">Transmembrane</keyword>
<accession>A0ABU2NKB1</accession>
<comment type="caution">
    <text evidence="2">The sequence shown here is derived from an EMBL/GenBank/DDBJ whole genome shotgun (WGS) entry which is preliminary data.</text>
</comment>
<keyword evidence="1" id="KW-0472">Membrane</keyword>
<organism evidence="2 3">
    <name type="scientific">Streptomyces hazeniae</name>
    <dbReference type="NCBI Taxonomy" id="3075538"/>
    <lineage>
        <taxon>Bacteria</taxon>
        <taxon>Bacillati</taxon>
        <taxon>Actinomycetota</taxon>
        <taxon>Actinomycetes</taxon>
        <taxon>Kitasatosporales</taxon>
        <taxon>Streptomycetaceae</taxon>
        <taxon>Streptomyces</taxon>
    </lineage>
</organism>
<evidence type="ECO:0000313" key="3">
    <source>
        <dbReference type="Proteomes" id="UP001183414"/>
    </source>
</evidence>
<evidence type="ECO:0000256" key="1">
    <source>
        <dbReference type="SAM" id="Phobius"/>
    </source>
</evidence>
<reference evidence="3" key="1">
    <citation type="submission" date="2023-07" db="EMBL/GenBank/DDBJ databases">
        <title>30 novel species of actinomycetes from the DSMZ collection.</title>
        <authorList>
            <person name="Nouioui I."/>
        </authorList>
    </citation>
    <scope>NUCLEOTIDE SEQUENCE [LARGE SCALE GENOMIC DNA]</scope>
    <source>
        <strain evidence="3">DSM 42041</strain>
    </source>
</reference>
<feature type="transmembrane region" description="Helical" evidence="1">
    <location>
        <begin position="71"/>
        <end position="89"/>
    </location>
</feature>